<dbReference type="SUPFAM" id="SSF57667">
    <property type="entry name" value="beta-beta-alpha zinc fingers"/>
    <property type="match status" value="1"/>
</dbReference>
<gene>
    <name evidence="6" type="ORF">OBRU01_09805</name>
</gene>
<evidence type="ECO:0000256" key="2">
    <source>
        <dbReference type="ARBA" id="ARBA00022771"/>
    </source>
</evidence>
<dbReference type="PROSITE" id="PS00028">
    <property type="entry name" value="ZINC_FINGER_C2H2_1"/>
    <property type="match status" value="1"/>
</dbReference>
<evidence type="ECO:0000259" key="5">
    <source>
        <dbReference type="PROSITE" id="PS00028"/>
    </source>
</evidence>
<dbReference type="Proteomes" id="UP000037510">
    <property type="component" value="Unassembled WGS sequence"/>
</dbReference>
<evidence type="ECO:0000256" key="3">
    <source>
        <dbReference type="ARBA" id="ARBA00022833"/>
    </source>
</evidence>
<organism evidence="6 7">
    <name type="scientific">Operophtera brumata</name>
    <name type="common">Winter moth</name>
    <name type="synonym">Phalaena brumata</name>
    <dbReference type="NCBI Taxonomy" id="104452"/>
    <lineage>
        <taxon>Eukaryota</taxon>
        <taxon>Metazoa</taxon>
        <taxon>Ecdysozoa</taxon>
        <taxon>Arthropoda</taxon>
        <taxon>Hexapoda</taxon>
        <taxon>Insecta</taxon>
        <taxon>Pterygota</taxon>
        <taxon>Neoptera</taxon>
        <taxon>Endopterygota</taxon>
        <taxon>Lepidoptera</taxon>
        <taxon>Glossata</taxon>
        <taxon>Ditrysia</taxon>
        <taxon>Geometroidea</taxon>
        <taxon>Geometridae</taxon>
        <taxon>Larentiinae</taxon>
        <taxon>Operophtera</taxon>
    </lineage>
</organism>
<dbReference type="Gene3D" id="3.30.160.60">
    <property type="entry name" value="Classic Zinc Finger"/>
    <property type="match status" value="1"/>
</dbReference>
<dbReference type="Pfam" id="PF12171">
    <property type="entry name" value="zf-C2H2_jaz"/>
    <property type="match status" value="1"/>
</dbReference>
<evidence type="ECO:0000256" key="4">
    <source>
        <dbReference type="SAM" id="MobiDB-lite"/>
    </source>
</evidence>
<keyword evidence="2" id="KW-0863">Zinc-finger</keyword>
<feature type="region of interest" description="Disordered" evidence="4">
    <location>
        <begin position="1"/>
        <end position="23"/>
    </location>
</feature>
<evidence type="ECO:0000256" key="1">
    <source>
        <dbReference type="ARBA" id="ARBA00022723"/>
    </source>
</evidence>
<dbReference type="PANTHER" id="PTHR45762">
    <property type="entry name" value="ZINC FINGER RNA-BINDING PROTEIN"/>
    <property type="match status" value="1"/>
</dbReference>
<dbReference type="AlphaFoldDB" id="A0A0L7KZP2"/>
<dbReference type="InterPro" id="IPR022755">
    <property type="entry name" value="Znf_C2H2_jaz"/>
</dbReference>
<feature type="compositionally biased region" description="Acidic residues" evidence="4">
    <location>
        <begin position="81"/>
        <end position="90"/>
    </location>
</feature>
<dbReference type="EMBL" id="JTDY01004169">
    <property type="protein sequence ID" value="KOB68499.1"/>
    <property type="molecule type" value="Genomic_DNA"/>
</dbReference>
<dbReference type="GO" id="GO:0003727">
    <property type="term" value="F:single-stranded RNA binding"/>
    <property type="evidence" value="ECO:0007669"/>
    <property type="project" value="TreeGrafter"/>
</dbReference>
<comment type="caution">
    <text evidence="6">The sequence shown here is derived from an EMBL/GenBank/DDBJ whole genome shotgun (WGS) entry which is preliminary data.</text>
</comment>
<name>A0A0L7KZP2_OPEBR</name>
<dbReference type="GO" id="GO:0071011">
    <property type="term" value="C:precatalytic spliceosome"/>
    <property type="evidence" value="ECO:0007669"/>
    <property type="project" value="TreeGrafter"/>
</dbReference>
<feature type="domain" description="C2H2-type" evidence="5">
    <location>
        <begin position="115"/>
        <end position="137"/>
    </location>
</feature>
<keyword evidence="3" id="KW-0862">Zinc</keyword>
<dbReference type="GO" id="GO:0008270">
    <property type="term" value="F:zinc ion binding"/>
    <property type="evidence" value="ECO:0007669"/>
    <property type="project" value="UniProtKB-KW"/>
</dbReference>
<dbReference type="InterPro" id="IPR003604">
    <property type="entry name" value="Matrin/U1-like-C_Znf_C2H2"/>
</dbReference>
<reference evidence="6 7" key="1">
    <citation type="journal article" date="2015" name="Genome Biol. Evol.">
        <title>The genome of winter moth (Operophtera brumata) provides a genomic perspective on sexual dimorphism and phenology.</title>
        <authorList>
            <person name="Derks M.F."/>
            <person name="Smit S."/>
            <person name="Salis L."/>
            <person name="Schijlen E."/>
            <person name="Bossers A."/>
            <person name="Mateman C."/>
            <person name="Pijl A.S."/>
            <person name="de Ridder D."/>
            <person name="Groenen M.A."/>
            <person name="Visser M.E."/>
            <person name="Megens H.J."/>
        </authorList>
    </citation>
    <scope>NUCLEOTIDE SEQUENCE [LARGE SCALE GENOMIC DNA]</scope>
    <source>
        <strain evidence="6">WM2013NL</strain>
        <tissue evidence="6">Head and thorax</tissue>
    </source>
</reference>
<feature type="region of interest" description="Disordered" evidence="4">
    <location>
        <begin position="68"/>
        <end position="91"/>
    </location>
</feature>
<evidence type="ECO:0000313" key="7">
    <source>
        <dbReference type="Proteomes" id="UP000037510"/>
    </source>
</evidence>
<dbReference type="PANTHER" id="PTHR45762:SF3">
    <property type="entry name" value="ZINC-FINGER PROTEIN AT 72D, ISOFORM B"/>
    <property type="match status" value="1"/>
</dbReference>
<feature type="compositionally biased region" description="Basic and acidic residues" evidence="4">
    <location>
        <begin position="71"/>
        <end position="80"/>
    </location>
</feature>
<dbReference type="GO" id="GO:0003725">
    <property type="term" value="F:double-stranded RNA binding"/>
    <property type="evidence" value="ECO:0007669"/>
    <property type="project" value="TreeGrafter"/>
</dbReference>
<evidence type="ECO:0000313" key="6">
    <source>
        <dbReference type="EMBL" id="KOB68499.1"/>
    </source>
</evidence>
<proteinExistence type="predicted"/>
<dbReference type="InterPro" id="IPR013087">
    <property type="entry name" value="Znf_C2H2_type"/>
</dbReference>
<sequence>MWLEELQQERREPGRPAAPPQAAAQGAAAALLRCVPHLVRWTSAKRTVAGTPKIAFVASGGLSTVSGTKDCLSEGDKEKEEDKDDDEVEPEVQPVGQDYIEEIRGDDGKAISFNCKLCDCKFNDPNAKEMHMKGRRHRLQYKKKVGIVIRSSEVMIIC</sequence>
<accession>A0A0L7KZP2</accession>
<protein>
    <submittedName>
        <fullName evidence="6">Zinc finger RNA-binding protein</fullName>
    </submittedName>
</protein>
<dbReference type="InterPro" id="IPR036236">
    <property type="entry name" value="Znf_C2H2_sf"/>
</dbReference>
<dbReference type="STRING" id="104452.A0A0L7KZP2"/>
<keyword evidence="1" id="KW-0479">Metal-binding</keyword>
<keyword evidence="7" id="KW-1185">Reference proteome</keyword>
<dbReference type="SMART" id="SM00451">
    <property type="entry name" value="ZnF_U1"/>
    <property type="match status" value="1"/>
</dbReference>